<keyword evidence="8" id="KW-0902">Two-component regulatory system</keyword>
<keyword evidence="9" id="KW-0175">Coiled coil</keyword>
<evidence type="ECO:0000313" key="12">
    <source>
        <dbReference type="EMBL" id="MFC4536339.1"/>
    </source>
</evidence>
<dbReference type="GO" id="GO:0016301">
    <property type="term" value="F:kinase activity"/>
    <property type="evidence" value="ECO:0007669"/>
    <property type="project" value="UniProtKB-KW"/>
</dbReference>
<keyword evidence="4" id="KW-0472">Membrane</keyword>
<evidence type="ECO:0000313" key="13">
    <source>
        <dbReference type="Proteomes" id="UP001596004"/>
    </source>
</evidence>
<dbReference type="EC" id="2.7.13.3" evidence="3"/>
<keyword evidence="13" id="KW-1185">Reference proteome</keyword>
<dbReference type="Pfam" id="PF02518">
    <property type="entry name" value="HATPase_c"/>
    <property type="match status" value="1"/>
</dbReference>
<organism evidence="12 13">
    <name type="scientific">Sphaerisporangium dianthi</name>
    <dbReference type="NCBI Taxonomy" id="1436120"/>
    <lineage>
        <taxon>Bacteria</taxon>
        <taxon>Bacillati</taxon>
        <taxon>Actinomycetota</taxon>
        <taxon>Actinomycetes</taxon>
        <taxon>Streptosporangiales</taxon>
        <taxon>Streptosporangiaceae</taxon>
        <taxon>Sphaerisporangium</taxon>
    </lineage>
</organism>
<dbReference type="InterPro" id="IPR003661">
    <property type="entry name" value="HisK_dim/P_dom"/>
</dbReference>
<dbReference type="SUPFAM" id="SSF55874">
    <property type="entry name" value="ATPase domain of HSP90 chaperone/DNA topoisomerase II/histidine kinase"/>
    <property type="match status" value="1"/>
</dbReference>
<dbReference type="InterPro" id="IPR036097">
    <property type="entry name" value="HisK_dim/P_sf"/>
</dbReference>
<comment type="catalytic activity">
    <reaction evidence="1">
        <text>ATP + protein L-histidine = ADP + protein N-phospho-L-histidine.</text>
        <dbReference type="EC" id="2.7.13.3"/>
    </reaction>
</comment>
<comment type="subcellular location">
    <subcellularLocation>
        <location evidence="2">Cell membrane</location>
        <topology evidence="2">Multi-pass membrane protein</topology>
    </subcellularLocation>
</comment>
<dbReference type="Proteomes" id="UP001596004">
    <property type="component" value="Unassembled WGS sequence"/>
</dbReference>
<dbReference type="PANTHER" id="PTHR44936:SF9">
    <property type="entry name" value="SENSOR PROTEIN CREC"/>
    <property type="match status" value="1"/>
</dbReference>
<keyword evidence="7 12" id="KW-0418">Kinase</keyword>
<dbReference type="Gene3D" id="3.30.565.10">
    <property type="entry name" value="Histidine kinase-like ATPase, C-terminal domain"/>
    <property type="match status" value="1"/>
</dbReference>
<feature type="region of interest" description="Disordered" evidence="10">
    <location>
        <begin position="261"/>
        <end position="283"/>
    </location>
</feature>
<name>A0ABV9CTC2_9ACTN</name>
<keyword evidence="4" id="KW-1003">Cell membrane</keyword>
<dbReference type="InterPro" id="IPR036890">
    <property type="entry name" value="HATPase_C_sf"/>
</dbReference>
<dbReference type="PANTHER" id="PTHR44936">
    <property type="entry name" value="SENSOR PROTEIN CREC"/>
    <property type="match status" value="1"/>
</dbReference>
<evidence type="ECO:0000256" key="6">
    <source>
        <dbReference type="ARBA" id="ARBA00022679"/>
    </source>
</evidence>
<feature type="domain" description="Signal transduction histidine kinase dimerisation/phosphoacceptor" evidence="11">
    <location>
        <begin position="54"/>
        <end position="119"/>
    </location>
</feature>
<dbReference type="Gene3D" id="1.10.287.130">
    <property type="match status" value="1"/>
</dbReference>
<sequence>MTDPIVKAKLARLDQASRQAELARDEADQAGRQAELARERAECAMRRAASALEEQRRFAADAAHELRTTVAGLRAELEEARMHPDQTDLDGLLARTLNGVGRLQAAIGDLLLLARPYAGEPTRHEPVDLARLAAEAISTGAGSASSPSRGITVKAVRSELAKALAILLGEARRQNRGAVSVRVRRDGDVAELVVSGGDGATAAGGERMERFTRLDTFTWGEQGGLGLAIARGIAHAHHGTLWAYLRPCGARSFVLRLPMVPAGDGEGGEPGRRKRSAEPVHAA</sequence>
<dbReference type="InterPro" id="IPR050980">
    <property type="entry name" value="2C_sensor_his_kinase"/>
</dbReference>
<evidence type="ECO:0000256" key="9">
    <source>
        <dbReference type="SAM" id="Coils"/>
    </source>
</evidence>
<gene>
    <name evidence="12" type="ORF">ACFO60_36705</name>
</gene>
<keyword evidence="5" id="KW-0597">Phosphoprotein</keyword>
<evidence type="ECO:0000256" key="7">
    <source>
        <dbReference type="ARBA" id="ARBA00022777"/>
    </source>
</evidence>
<evidence type="ECO:0000256" key="1">
    <source>
        <dbReference type="ARBA" id="ARBA00000085"/>
    </source>
</evidence>
<dbReference type="RefSeq" id="WP_380850601.1">
    <property type="nucleotide sequence ID" value="NZ_JBHSFP010000043.1"/>
</dbReference>
<dbReference type="SMART" id="SM00388">
    <property type="entry name" value="HisKA"/>
    <property type="match status" value="1"/>
</dbReference>
<evidence type="ECO:0000256" key="8">
    <source>
        <dbReference type="ARBA" id="ARBA00023012"/>
    </source>
</evidence>
<evidence type="ECO:0000259" key="11">
    <source>
        <dbReference type="SMART" id="SM00388"/>
    </source>
</evidence>
<evidence type="ECO:0000256" key="4">
    <source>
        <dbReference type="ARBA" id="ARBA00022475"/>
    </source>
</evidence>
<evidence type="ECO:0000256" key="5">
    <source>
        <dbReference type="ARBA" id="ARBA00022553"/>
    </source>
</evidence>
<comment type="caution">
    <text evidence="12">The sequence shown here is derived from an EMBL/GenBank/DDBJ whole genome shotgun (WGS) entry which is preliminary data.</text>
</comment>
<reference evidence="13" key="1">
    <citation type="journal article" date="2019" name="Int. J. Syst. Evol. Microbiol.">
        <title>The Global Catalogue of Microorganisms (GCM) 10K type strain sequencing project: providing services to taxonomists for standard genome sequencing and annotation.</title>
        <authorList>
            <consortium name="The Broad Institute Genomics Platform"/>
            <consortium name="The Broad Institute Genome Sequencing Center for Infectious Disease"/>
            <person name="Wu L."/>
            <person name="Ma J."/>
        </authorList>
    </citation>
    <scope>NUCLEOTIDE SEQUENCE [LARGE SCALE GENOMIC DNA]</scope>
    <source>
        <strain evidence="13">CGMCC 4.7132</strain>
    </source>
</reference>
<accession>A0ABV9CTC2</accession>
<evidence type="ECO:0000256" key="2">
    <source>
        <dbReference type="ARBA" id="ARBA00004651"/>
    </source>
</evidence>
<proteinExistence type="predicted"/>
<feature type="coiled-coil region" evidence="9">
    <location>
        <begin position="6"/>
        <end position="83"/>
    </location>
</feature>
<keyword evidence="6" id="KW-0808">Transferase</keyword>
<dbReference type="SUPFAM" id="SSF47384">
    <property type="entry name" value="Homodimeric domain of signal transducing histidine kinase"/>
    <property type="match status" value="1"/>
</dbReference>
<dbReference type="InterPro" id="IPR003594">
    <property type="entry name" value="HATPase_dom"/>
</dbReference>
<dbReference type="EMBL" id="JBHSFP010000043">
    <property type="protein sequence ID" value="MFC4536339.1"/>
    <property type="molecule type" value="Genomic_DNA"/>
</dbReference>
<dbReference type="CDD" id="cd00075">
    <property type="entry name" value="HATPase"/>
    <property type="match status" value="1"/>
</dbReference>
<dbReference type="CDD" id="cd00082">
    <property type="entry name" value="HisKA"/>
    <property type="match status" value="1"/>
</dbReference>
<dbReference type="Pfam" id="PF00512">
    <property type="entry name" value="HisKA"/>
    <property type="match status" value="1"/>
</dbReference>
<evidence type="ECO:0000256" key="10">
    <source>
        <dbReference type="SAM" id="MobiDB-lite"/>
    </source>
</evidence>
<protein>
    <recommendedName>
        <fullName evidence="3">histidine kinase</fullName>
        <ecNumber evidence="3">2.7.13.3</ecNumber>
    </recommendedName>
</protein>
<evidence type="ECO:0000256" key="3">
    <source>
        <dbReference type="ARBA" id="ARBA00012438"/>
    </source>
</evidence>